<feature type="transmembrane region" description="Helical" evidence="1">
    <location>
        <begin position="83"/>
        <end position="100"/>
    </location>
</feature>
<dbReference type="SMART" id="SM00267">
    <property type="entry name" value="GGDEF"/>
    <property type="match status" value="1"/>
</dbReference>
<dbReference type="SUPFAM" id="SSF141868">
    <property type="entry name" value="EAL domain-like"/>
    <property type="match status" value="1"/>
</dbReference>
<protein>
    <submittedName>
        <fullName evidence="4">Diguanylate cyclase (GGDEF)-like protein</fullName>
    </submittedName>
</protein>
<dbReference type="RefSeq" id="WP_130454286.1">
    <property type="nucleotide sequence ID" value="NZ_QYAG01000001.1"/>
</dbReference>
<feature type="transmembrane region" description="Helical" evidence="1">
    <location>
        <begin position="178"/>
        <end position="203"/>
    </location>
</feature>
<dbReference type="CDD" id="cd01948">
    <property type="entry name" value="EAL"/>
    <property type="match status" value="1"/>
</dbReference>
<dbReference type="InterPro" id="IPR043128">
    <property type="entry name" value="Rev_trsase/Diguanyl_cyclase"/>
</dbReference>
<comment type="caution">
    <text evidence="4">The sequence shown here is derived from an EMBL/GenBank/DDBJ whole genome shotgun (WGS) entry which is preliminary data.</text>
</comment>
<dbReference type="EMBL" id="SHKI01000005">
    <property type="protein sequence ID" value="RZT64695.1"/>
    <property type="molecule type" value="Genomic_DNA"/>
</dbReference>
<dbReference type="Gene3D" id="3.20.20.450">
    <property type="entry name" value="EAL domain"/>
    <property type="match status" value="1"/>
</dbReference>
<dbReference type="InterPro" id="IPR035919">
    <property type="entry name" value="EAL_sf"/>
</dbReference>
<keyword evidence="1" id="KW-0812">Transmembrane</keyword>
<dbReference type="Pfam" id="PF00990">
    <property type="entry name" value="GGDEF"/>
    <property type="match status" value="1"/>
</dbReference>
<dbReference type="InterPro" id="IPR052155">
    <property type="entry name" value="Biofilm_reg_signaling"/>
</dbReference>
<evidence type="ECO:0000259" key="3">
    <source>
        <dbReference type="PROSITE" id="PS50887"/>
    </source>
</evidence>
<feature type="transmembrane region" description="Helical" evidence="1">
    <location>
        <begin position="12"/>
        <end position="31"/>
    </location>
</feature>
<dbReference type="OrthoDB" id="23692at2"/>
<feature type="domain" description="EAL" evidence="2">
    <location>
        <begin position="515"/>
        <end position="766"/>
    </location>
</feature>
<gene>
    <name evidence="4" type="ORF">EV139_2117</name>
</gene>
<feature type="domain" description="GGDEF" evidence="3">
    <location>
        <begin position="373"/>
        <end position="505"/>
    </location>
</feature>
<sequence>MNATTRDTAFAAPFALIAIGTVAFGVGRLIWSAPESWTLVLTVIIGVLICGSFRVGVGTAPGFPVVGVTITMLAIEPISSSPYTGVGVWAIGILLSQLIGSSDTLRSLYLAGLCAVAAFGFVAVSDSLTSSGVWLPLAYLAATAAYYAVFLTGELVRWRLSPAFDTALGFSIISPRKLSLVVLGVAAVATLMNYVDAAIIPWLEFDPEVRRAPFVVLLAAALFYALAQRSRATELEQRLRAMLSAAVELPRETGAEFIAALQCRTRTILRAANVEVRATPPERQEIGAPVKFDPAAEPQYLIATHKAGGTSFTREDKRAISTLAHVASEAARVQSEVDALERRASTDPLTGLPNYGAFQQALVAANEHRPYHEGIALLFIDLDNFKKLNDNFGHRAGDELLKVVAERLQHAAGGGDFVSRVGGDEFVVILTGLVTLEQARETADRIIAAVSDRLTLDGHDMRPLVSAGLAFSHHREIDAQTLVEDADRTMLQVKRSRHLGSAAEHSSVSVSTHRSTRTNDIVARAIRDDRLVLAFQPIVGLDDGKIWAFEALIRYVDPELGPITPPSLVARAKSLGLMNELTQQVITKALRAASEFNRLEPSITCITVNLEVGQISDAELGPFIREAARAHPDLKLCVELNERSLREVTDELRRDAESLQRAGVLIALDDYGSDDSSVGALVRFPMNILKIDKSIISNLDDVRQREVVKSLQVFGDNLDYTVVVEGIESLDAAEVLSSLGVRSAQGYFFGRPLGYGQTIDRLRRWGTRSMAGPRAGSGA</sequence>
<dbReference type="InterPro" id="IPR001633">
    <property type="entry name" value="EAL_dom"/>
</dbReference>
<dbReference type="CDD" id="cd01949">
    <property type="entry name" value="GGDEF"/>
    <property type="match status" value="1"/>
</dbReference>
<reference evidence="4 5" key="1">
    <citation type="journal article" date="2015" name="Stand. Genomic Sci.">
        <title>Genomic Encyclopedia of Bacterial and Archaeal Type Strains, Phase III: the genomes of soil and plant-associated and newly described type strains.</title>
        <authorList>
            <person name="Whitman W.B."/>
            <person name="Woyke T."/>
            <person name="Klenk H.P."/>
            <person name="Zhou Y."/>
            <person name="Lilburn T.G."/>
            <person name="Beck B.J."/>
            <person name="De Vos P."/>
            <person name="Vandamme P."/>
            <person name="Eisen J.A."/>
            <person name="Garrity G."/>
            <person name="Hugenholtz P."/>
            <person name="Kyrpides N.C."/>
        </authorList>
    </citation>
    <scope>NUCLEOTIDE SEQUENCE [LARGE SCALE GENOMIC DNA]</scope>
    <source>
        <strain evidence="4 5">RF6</strain>
    </source>
</reference>
<dbReference type="PANTHER" id="PTHR44757:SF2">
    <property type="entry name" value="BIOFILM ARCHITECTURE MAINTENANCE PROTEIN MBAA"/>
    <property type="match status" value="1"/>
</dbReference>
<feature type="transmembrane region" description="Helical" evidence="1">
    <location>
        <begin position="38"/>
        <end position="63"/>
    </location>
</feature>
<dbReference type="Proteomes" id="UP000291832">
    <property type="component" value="Unassembled WGS sequence"/>
</dbReference>
<keyword evidence="1" id="KW-1133">Transmembrane helix</keyword>
<dbReference type="InterPro" id="IPR029787">
    <property type="entry name" value="Nucleotide_cyclase"/>
</dbReference>
<dbReference type="PANTHER" id="PTHR44757">
    <property type="entry name" value="DIGUANYLATE CYCLASE DGCP"/>
    <property type="match status" value="1"/>
</dbReference>
<evidence type="ECO:0000259" key="2">
    <source>
        <dbReference type="PROSITE" id="PS50883"/>
    </source>
</evidence>
<dbReference type="AlphaFoldDB" id="A0A4Q7TUU1"/>
<feature type="transmembrane region" description="Helical" evidence="1">
    <location>
        <begin position="107"/>
        <end position="125"/>
    </location>
</feature>
<dbReference type="PROSITE" id="PS50887">
    <property type="entry name" value="GGDEF"/>
    <property type="match status" value="1"/>
</dbReference>
<dbReference type="InterPro" id="IPR000160">
    <property type="entry name" value="GGDEF_dom"/>
</dbReference>
<dbReference type="Gene3D" id="3.30.70.270">
    <property type="match status" value="1"/>
</dbReference>
<dbReference type="Pfam" id="PF00563">
    <property type="entry name" value="EAL"/>
    <property type="match status" value="1"/>
</dbReference>
<keyword evidence="1" id="KW-0472">Membrane</keyword>
<proteinExistence type="predicted"/>
<organism evidence="4 5">
    <name type="scientific">Leucobacter luti</name>
    <dbReference type="NCBI Taxonomy" id="340320"/>
    <lineage>
        <taxon>Bacteria</taxon>
        <taxon>Bacillati</taxon>
        <taxon>Actinomycetota</taxon>
        <taxon>Actinomycetes</taxon>
        <taxon>Micrococcales</taxon>
        <taxon>Microbacteriaceae</taxon>
        <taxon>Leucobacter</taxon>
    </lineage>
</organism>
<dbReference type="NCBIfam" id="TIGR00254">
    <property type="entry name" value="GGDEF"/>
    <property type="match status" value="1"/>
</dbReference>
<dbReference type="SUPFAM" id="SSF55073">
    <property type="entry name" value="Nucleotide cyclase"/>
    <property type="match status" value="1"/>
</dbReference>
<evidence type="ECO:0000256" key="1">
    <source>
        <dbReference type="SAM" id="Phobius"/>
    </source>
</evidence>
<feature type="transmembrane region" description="Helical" evidence="1">
    <location>
        <begin position="137"/>
        <end position="157"/>
    </location>
</feature>
<keyword evidence="5" id="KW-1185">Reference proteome</keyword>
<evidence type="ECO:0000313" key="4">
    <source>
        <dbReference type="EMBL" id="RZT64695.1"/>
    </source>
</evidence>
<evidence type="ECO:0000313" key="5">
    <source>
        <dbReference type="Proteomes" id="UP000291832"/>
    </source>
</evidence>
<dbReference type="SMART" id="SM00052">
    <property type="entry name" value="EAL"/>
    <property type="match status" value="1"/>
</dbReference>
<accession>A0A4Q7TUU1</accession>
<dbReference type="PROSITE" id="PS50883">
    <property type="entry name" value="EAL"/>
    <property type="match status" value="1"/>
</dbReference>
<name>A0A4Q7TUU1_9MICO</name>